<accession>A0A0A0EG32</accession>
<feature type="transmembrane region" description="Helical" evidence="1">
    <location>
        <begin position="150"/>
        <end position="169"/>
    </location>
</feature>
<keyword evidence="1" id="KW-0812">Transmembrane</keyword>
<feature type="transmembrane region" description="Helical" evidence="1">
    <location>
        <begin position="220"/>
        <end position="237"/>
    </location>
</feature>
<dbReference type="PANTHER" id="PTHR22911:SF135">
    <property type="entry name" value="BLR4310 PROTEIN"/>
    <property type="match status" value="1"/>
</dbReference>
<comment type="caution">
    <text evidence="3">The sequence shown here is derived from an EMBL/GenBank/DDBJ whole genome shotgun (WGS) entry which is preliminary data.</text>
</comment>
<reference evidence="3 4" key="1">
    <citation type="journal article" date="2015" name="Antonie Van Leeuwenhoek">
        <title>Pseudooceanicola atlanticus gen. nov. sp. nov., isolated from surface seawater of the Atlantic Ocean and reclassification of Oceanicola batsensis, Oceanicola marinus, Oceanicola nitratireducens, Oceanicola nanhaiensis, Oceanicola antarcticus and Oceanicola flagellatus, as Pseudooceanicola batsensis comb. nov., Pseudooceanicola marinus comb. nov., Pseudooceanicola nitratireducens comb. nov., Pseudooceanicola nanhaiensis comb. nov., Pseudooceanicola antarcticus comb. nov., and Pseudooceanicola flagellatus comb. nov.</title>
        <authorList>
            <person name="Lai Q."/>
            <person name="Li G."/>
            <person name="Liu X."/>
            <person name="Du Y."/>
            <person name="Sun F."/>
            <person name="Shao Z."/>
        </authorList>
    </citation>
    <scope>NUCLEOTIDE SEQUENCE [LARGE SCALE GENOMIC DNA]</scope>
    <source>
        <strain evidence="3 4">22II-s11g</strain>
    </source>
</reference>
<dbReference type="GO" id="GO:0016020">
    <property type="term" value="C:membrane"/>
    <property type="evidence" value="ECO:0007669"/>
    <property type="project" value="InterPro"/>
</dbReference>
<dbReference type="RefSeq" id="WP_043745968.1">
    <property type="nucleotide sequence ID" value="NZ_AQQX01000002.1"/>
</dbReference>
<feature type="transmembrane region" description="Helical" evidence="1">
    <location>
        <begin position="39"/>
        <end position="59"/>
    </location>
</feature>
<dbReference type="InterPro" id="IPR037185">
    <property type="entry name" value="EmrE-like"/>
</dbReference>
<dbReference type="OrthoDB" id="9815809at2"/>
<proteinExistence type="predicted"/>
<dbReference type="InterPro" id="IPR000620">
    <property type="entry name" value="EamA_dom"/>
</dbReference>
<evidence type="ECO:0000313" key="3">
    <source>
        <dbReference type="EMBL" id="KGM49334.1"/>
    </source>
</evidence>
<feature type="transmembrane region" description="Helical" evidence="1">
    <location>
        <begin position="102"/>
        <end position="119"/>
    </location>
</feature>
<feature type="transmembrane region" description="Helical" evidence="1">
    <location>
        <begin position="249"/>
        <end position="268"/>
    </location>
</feature>
<evidence type="ECO:0000313" key="4">
    <source>
        <dbReference type="Proteomes" id="UP000030004"/>
    </source>
</evidence>
<name>A0A0A0EG32_9RHOB</name>
<sequence>MNADRPMLGIALMLGFCVTAPLGDSTAKLLGQPEFGQPVFQVVLLRFVMQGLFLVPLAWATGRAMRISPQIAAFVFLRTVLHILGVGLMFTSLQFLPLAETVAIAFVMPFILLLMGWALMGEQVGWRRLAACAVGFVGTLFVVQPSFANVGWPALLPIGVAFAFAFFMLVTRRIAKETDPIGMQGVSGLMATALLVPIALVGAEFEITPLEMVSIPTEAIKFYIMLGILGSFGHLLMTWSLRFAPSATLAPMQYLEIPIATIIGWAVFGDLPNGLAAIGIGITVAAGLYIILRERAIARQTVTELQAEGGGPGAAV</sequence>
<evidence type="ECO:0000256" key="1">
    <source>
        <dbReference type="SAM" id="Phobius"/>
    </source>
</evidence>
<dbReference type="EMBL" id="AQQX01000002">
    <property type="protein sequence ID" value="KGM49334.1"/>
    <property type="molecule type" value="Genomic_DNA"/>
</dbReference>
<dbReference type="AlphaFoldDB" id="A0A0A0EG32"/>
<dbReference type="Proteomes" id="UP000030004">
    <property type="component" value="Unassembled WGS sequence"/>
</dbReference>
<organism evidence="3 4">
    <name type="scientific">Pseudooceanicola atlanticus</name>
    <dbReference type="NCBI Taxonomy" id="1461694"/>
    <lineage>
        <taxon>Bacteria</taxon>
        <taxon>Pseudomonadati</taxon>
        <taxon>Pseudomonadota</taxon>
        <taxon>Alphaproteobacteria</taxon>
        <taxon>Rhodobacterales</taxon>
        <taxon>Paracoccaceae</taxon>
        <taxon>Pseudooceanicola</taxon>
    </lineage>
</organism>
<feature type="domain" description="EamA" evidence="2">
    <location>
        <begin position="154"/>
        <end position="291"/>
    </location>
</feature>
<gene>
    <name evidence="3" type="ORF">ATO9_04695</name>
</gene>
<keyword evidence="4" id="KW-1185">Reference proteome</keyword>
<dbReference type="eggNOG" id="COG0697">
    <property type="taxonomic scope" value="Bacteria"/>
</dbReference>
<keyword evidence="1" id="KW-0472">Membrane</keyword>
<dbReference type="SUPFAM" id="SSF103481">
    <property type="entry name" value="Multidrug resistance efflux transporter EmrE"/>
    <property type="match status" value="2"/>
</dbReference>
<feature type="transmembrane region" description="Helical" evidence="1">
    <location>
        <begin position="274"/>
        <end position="292"/>
    </location>
</feature>
<evidence type="ECO:0000259" key="2">
    <source>
        <dbReference type="Pfam" id="PF00892"/>
    </source>
</evidence>
<feature type="transmembrane region" description="Helical" evidence="1">
    <location>
        <begin position="126"/>
        <end position="144"/>
    </location>
</feature>
<feature type="transmembrane region" description="Helical" evidence="1">
    <location>
        <begin position="71"/>
        <end position="96"/>
    </location>
</feature>
<protein>
    <submittedName>
        <fullName evidence="3">Membrane protein</fullName>
    </submittedName>
</protein>
<dbReference type="PANTHER" id="PTHR22911">
    <property type="entry name" value="ACYL-MALONYL CONDENSING ENZYME-RELATED"/>
    <property type="match status" value="1"/>
</dbReference>
<dbReference type="Pfam" id="PF00892">
    <property type="entry name" value="EamA"/>
    <property type="match status" value="2"/>
</dbReference>
<feature type="domain" description="EamA" evidence="2">
    <location>
        <begin position="36"/>
        <end position="143"/>
    </location>
</feature>
<keyword evidence="1" id="KW-1133">Transmembrane helix</keyword>
<feature type="transmembrane region" description="Helical" evidence="1">
    <location>
        <begin position="181"/>
        <end position="200"/>
    </location>
</feature>